<keyword evidence="3" id="KW-1185">Reference proteome</keyword>
<name>A0ABW5PID6_9BACL</name>
<dbReference type="SUPFAM" id="SSF53067">
    <property type="entry name" value="Actin-like ATPase domain"/>
    <property type="match status" value="2"/>
</dbReference>
<dbReference type="PANTHER" id="PTHR43190">
    <property type="entry name" value="N-ACETYL-D-GLUCOSAMINE KINASE"/>
    <property type="match status" value="1"/>
</dbReference>
<dbReference type="GO" id="GO:0016301">
    <property type="term" value="F:kinase activity"/>
    <property type="evidence" value="ECO:0007669"/>
    <property type="project" value="UniProtKB-KW"/>
</dbReference>
<dbReference type="InterPro" id="IPR002731">
    <property type="entry name" value="ATPase_BadF"/>
</dbReference>
<sequence length="310" mass="32607">MISYVAGIDGGGTKTAVTLMDEAGNTVLTFTSGGMNYNGMDAASVRSNLGEVFATVADFTGGLEHCVQVCIGAAGVSNPDVIPRLEADVRACGYRGNLLVVGDQEAALFGAHMGAPGIILVAGTGSICYGRNAAGGTHRSGGFGHLIDDEGSGYSIGRELLSALVRHEDGRIPETVISRLVYERLQMGSVKEVIGYVYDRQRHKRDIAALAPVLSAACEMGDPTALSIALRSAQALFELTVPVVEKLSLQEGRLAMTGSVLLKNTTIRETFVQLLRSKYPLLHCGMPRKDASSGAALMAWTRRGGMTDGV</sequence>
<keyword evidence="2" id="KW-0808">Transferase</keyword>
<reference evidence="3" key="1">
    <citation type="journal article" date="2019" name="Int. J. Syst. Evol. Microbiol.">
        <title>The Global Catalogue of Microorganisms (GCM) 10K type strain sequencing project: providing services to taxonomists for standard genome sequencing and annotation.</title>
        <authorList>
            <consortium name="The Broad Institute Genomics Platform"/>
            <consortium name="The Broad Institute Genome Sequencing Center for Infectious Disease"/>
            <person name="Wu L."/>
            <person name="Ma J."/>
        </authorList>
    </citation>
    <scope>NUCLEOTIDE SEQUENCE [LARGE SCALE GENOMIC DNA]</scope>
    <source>
        <strain evidence="3">KCTC 3950</strain>
    </source>
</reference>
<accession>A0ABW5PID6</accession>
<feature type="domain" description="ATPase BadF/BadG/BcrA/BcrD type" evidence="1">
    <location>
        <begin position="7"/>
        <end position="299"/>
    </location>
</feature>
<dbReference type="Proteomes" id="UP001597541">
    <property type="component" value="Unassembled WGS sequence"/>
</dbReference>
<dbReference type="EMBL" id="JBHUME010000010">
    <property type="protein sequence ID" value="MFD2614122.1"/>
    <property type="molecule type" value="Genomic_DNA"/>
</dbReference>
<protein>
    <submittedName>
        <fullName evidence="2">N-acetylglucosamine kinase</fullName>
    </submittedName>
</protein>
<dbReference type="Pfam" id="PF01869">
    <property type="entry name" value="BcrAD_BadFG"/>
    <property type="match status" value="1"/>
</dbReference>
<dbReference type="PANTHER" id="PTHR43190:SF3">
    <property type="entry name" value="N-ACETYL-D-GLUCOSAMINE KINASE"/>
    <property type="match status" value="1"/>
</dbReference>
<dbReference type="InterPro" id="IPR052519">
    <property type="entry name" value="Euk-type_GlcNAc_Kinase"/>
</dbReference>
<dbReference type="InterPro" id="IPR043129">
    <property type="entry name" value="ATPase_NBD"/>
</dbReference>
<dbReference type="CDD" id="cd24007">
    <property type="entry name" value="ASKHA_NBD_eukNAGK-like"/>
    <property type="match status" value="1"/>
</dbReference>
<dbReference type="RefSeq" id="WP_377604644.1">
    <property type="nucleotide sequence ID" value="NZ_JBHUME010000010.1"/>
</dbReference>
<comment type="caution">
    <text evidence="2">The sequence shown here is derived from an EMBL/GenBank/DDBJ whole genome shotgun (WGS) entry which is preliminary data.</text>
</comment>
<dbReference type="Gene3D" id="3.30.420.40">
    <property type="match status" value="2"/>
</dbReference>
<organism evidence="2 3">
    <name type="scientific">Paenibacillus gansuensis</name>
    <dbReference type="NCBI Taxonomy" id="306542"/>
    <lineage>
        <taxon>Bacteria</taxon>
        <taxon>Bacillati</taxon>
        <taxon>Bacillota</taxon>
        <taxon>Bacilli</taxon>
        <taxon>Bacillales</taxon>
        <taxon>Paenibacillaceae</taxon>
        <taxon>Paenibacillus</taxon>
    </lineage>
</organism>
<evidence type="ECO:0000313" key="2">
    <source>
        <dbReference type="EMBL" id="MFD2614122.1"/>
    </source>
</evidence>
<gene>
    <name evidence="2" type="ORF">ACFSUF_17075</name>
</gene>
<keyword evidence="2" id="KW-0418">Kinase</keyword>
<proteinExistence type="predicted"/>
<evidence type="ECO:0000313" key="3">
    <source>
        <dbReference type="Proteomes" id="UP001597541"/>
    </source>
</evidence>
<evidence type="ECO:0000259" key="1">
    <source>
        <dbReference type="Pfam" id="PF01869"/>
    </source>
</evidence>